<comment type="caution">
    <text evidence="5">The sequence shown here is derived from an EMBL/GenBank/DDBJ whole genome shotgun (WGS) entry which is preliminary data.</text>
</comment>
<feature type="region of interest" description="Disordered" evidence="4">
    <location>
        <begin position="312"/>
        <end position="350"/>
    </location>
</feature>
<comment type="subcellular location">
    <subcellularLocation>
        <location evidence="1">Cell membrane</location>
    </subcellularLocation>
</comment>
<evidence type="ECO:0000256" key="1">
    <source>
        <dbReference type="ARBA" id="ARBA00004236"/>
    </source>
</evidence>
<feature type="compositionally biased region" description="Basic and acidic residues" evidence="4">
    <location>
        <begin position="315"/>
        <end position="343"/>
    </location>
</feature>
<evidence type="ECO:0000313" key="5">
    <source>
        <dbReference type="EMBL" id="MBL4915740.1"/>
    </source>
</evidence>
<evidence type="ECO:0000256" key="3">
    <source>
        <dbReference type="ARBA" id="ARBA00023136"/>
    </source>
</evidence>
<accession>A0A8K0V997</accession>
<organism evidence="5 6">
    <name type="scientific">Szabonella alba</name>
    <dbReference type="NCBI Taxonomy" id="2804194"/>
    <lineage>
        <taxon>Bacteria</taxon>
        <taxon>Pseudomonadati</taxon>
        <taxon>Pseudomonadota</taxon>
        <taxon>Alphaproteobacteria</taxon>
        <taxon>Rhodobacterales</taxon>
        <taxon>Paracoccaceae</taxon>
        <taxon>Szabonella</taxon>
    </lineage>
</organism>
<dbReference type="SUPFAM" id="SSF50956">
    <property type="entry name" value="Thermostable phytase (3-phytase)"/>
    <property type="match status" value="1"/>
</dbReference>
<dbReference type="Pfam" id="PF06977">
    <property type="entry name" value="SdiA-regulated"/>
    <property type="match status" value="1"/>
</dbReference>
<dbReference type="GO" id="GO:0005886">
    <property type="term" value="C:plasma membrane"/>
    <property type="evidence" value="ECO:0007669"/>
    <property type="project" value="UniProtKB-SubCell"/>
</dbReference>
<evidence type="ECO:0000256" key="4">
    <source>
        <dbReference type="SAM" id="MobiDB-lite"/>
    </source>
</evidence>
<keyword evidence="2" id="KW-1003">Cell membrane</keyword>
<evidence type="ECO:0000313" key="6">
    <source>
        <dbReference type="Proteomes" id="UP000648908"/>
    </source>
</evidence>
<keyword evidence="3" id="KW-0472">Membrane</keyword>
<proteinExistence type="predicted"/>
<dbReference type="Proteomes" id="UP000648908">
    <property type="component" value="Unassembled WGS sequence"/>
</dbReference>
<evidence type="ECO:0000256" key="2">
    <source>
        <dbReference type="ARBA" id="ARBA00022475"/>
    </source>
</evidence>
<protein>
    <submittedName>
        <fullName evidence="5">SdiA-regulated domain-containing protein</fullName>
    </submittedName>
</protein>
<reference evidence="5" key="1">
    <citation type="submission" date="2021-01" db="EMBL/GenBank/DDBJ databases">
        <title>Tabrizicola alba sp. nov. a motile alkaliphilic bacterium isolated from a soda lake.</title>
        <authorList>
            <person name="Szuroczki S."/>
            <person name="Abbaszade G."/>
            <person name="Schumann P."/>
            <person name="Toth E."/>
        </authorList>
    </citation>
    <scope>NUCLEOTIDE SEQUENCE</scope>
    <source>
        <strain evidence="5">DMG-N-6</strain>
    </source>
</reference>
<dbReference type="CDD" id="cd09971">
    <property type="entry name" value="SdiA-regulated"/>
    <property type="match status" value="1"/>
</dbReference>
<keyword evidence="6" id="KW-1185">Reference proteome</keyword>
<sequence length="361" mass="39894">MTRRWLPSRRLAFWLILGAAVLAFAAVSVRIRVLPWMWYSARTTISPMPEGDSTIGLSRYRAASPRGLPIAGISGNLSGLTFVAETGTLFASINRPPEVVELSTGGQILRRLPVSGGRDVEGITHVEGNRFVLSDEGTQTLHWVEIGPSDTEIDLTDAAQLHLGIDAFHNMGFEGVSWDAVGRRLLVVQEMLPLRVLEITGIDEALAGKRFDISVRELRGSNEMRLFMRDLSSLTLHERTGHLLLLSEMSAMIVEYDHDAEPVGTLDLGPAVPGLPNGSRRPRALRWDPKAKSTSCPNRTCFTGWTVTRSPHGGCRTDGRVRRGEPPEQGGDRARRDGQNDKYRHPRARGRLPIDCRKIAL</sequence>
<dbReference type="AlphaFoldDB" id="A0A8K0V997"/>
<name>A0A8K0V997_9RHOB</name>
<dbReference type="EMBL" id="JAESVN010000001">
    <property type="protein sequence ID" value="MBL4915740.1"/>
    <property type="molecule type" value="Genomic_DNA"/>
</dbReference>
<feature type="region of interest" description="Disordered" evidence="4">
    <location>
        <begin position="267"/>
        <end position="291"/>
    </location>
</feature>
<gene>
    <name evidence="5" type="ORF">JL811_00780</name>
</gene>
<dbReference type="InterPro" id="IPR009722">
    <property type="entry name" value="YjiK/CarP"/>
</dbReference>